<proteinExistence type="predicted"/>
<accession>X6M614</accession>
<evidence type="ECO:0000256" key="1">
    <source>
        <dbReference type="SAM" id="Coils"/>
    </source>
</evidence>
<dbReference type="AlphaFoldDB" id="X6M614"/>
<feature type="coiled-coil region" evidence="1">
    <location>
        <begin position="9"/>
        <end position="96"/>
    </location>
</feature>
<evidence type="ECO:0000313" key="3">
    <source>
        <dbReference type="Proteomes" id="UP000023152"/>
    </source>
</evidence>
<protein>
    <submittedName>
        <fullName evidence="2">Uncharacterized protein</fullName>
    </submittedName>
</protein>
<keyword evidence="3" id="KW-1185">Reference proteome</keyword>
<sequence length="248" mass="29989">MKNQFEVVVSNKEKIINDLNNSITDKKQQIDQKIIDMMELEDMFQEKKNEWNAREIKLQSELYAFQYNKDHLEAQITKLENENNTNKKKIEELLERVSKSEILVQHYNDTISFLRQEVSTKDIELKNVYQEKEKNKYRKKYFDKVRIFLLLFKEHSQYKYSKDSIVSQETTSKTIIKFRIYNNALYDLKIKTHIFYNKKVFIQIITTKYLLLNKAKKSVIKFVVKILKDNNIQIIYSIVKDELFDKNK</sequence>
<dbReference type="EMBL" id="ASPP01024601">
    <property type="protein sequence ID" value="ETO08882.1"/>
    <property type="molecule type" value="Genomic_DNA"/>
</dbReference>
<keyword evidence="1" id="KW-0175">Coiled coil</keyword>
<organism evidence="2 3">
    <name type="scientific">Reticulomyxa filosa</name>
    <dbReference type="NCBI Taxonomy" id="46433"/>
    <lineage>
        <taxon>Eukaryota</taxon>
        <taxon>Sar</taxon>
        <taxon>Rhizaria</taxon>
        <taxon>Retaria</taxon>
        <taxon>Foraminifera</taxon>
        <taxon>Monothalamids</taxon>
        <taxon>Reticulomyxidae</taxon>
        <taxon>Reticulomyxa</taxon>
    </lineage>
</organism>
<name>X6M614_RETFI</name>
<reference evidence="2 3" key="1">
    <citation type="journal article" date="2013" name="Curr. Biol.">
        <title>The Genome of the Foraminiferan Reticulomyxa filosa.</title>
        <authorList>
            <person name="Glockner G."/>
            <person name="Hulsmann N."/>
            <person name="Schleicher M."/>
            <person name="Noegel A.A."/>
            <person name="Eichinger L."/>
            <person name="Gallinger C."/>
            <person name="Pawlowski J."/>
            <person name="Sierra R."/>
            <person name="Euteneuer U."/>
            <person name="Pillet L."/>
            <person name="Moustafa A."/>
            <person name="Platzer M."/>
            <person name="Groth M."/>
            <person name="Szafranski K."/>
            <person name="Schliwa M."/>
        </authorList>
    </citation>
    <scope>NUCLEOTIDE SEQUENCE [LARGE SCALE GENOMIC DNA]</scope>
</reference>
<gene>
    <name evidence="2" type="ORF">RFI_28512</name>
</gene>
<dbReference type="Proteomes" id="UP000023152">
    <property type="component" value="Unassembled WGS sequence"/>
</dbReference>
<comment type="caution">
    <text evidence="2">The sequence shown here is derived from an EMBL/GenBank/DDBJ whole genome shotgun (WGS) entry which is preliminary data.</text>
</comment>
<evidence type="ECO:0000313" key="2">
    <source>
        <dbReference type="EMBL" id="ETO08882.1"/>
    </source>
</evidence>